<evidence type="ECO:0000256" key="2">
    <source>
        <dbReference type="SAM" id="Phobius"/>
    </source>
</evidence>
<evidence type="ECO:0000313" key="4">
    <source>
        <dbReference type="EMBL" id="MBB6713520.1"/>
    </source>
</evidence>
<accession>A0A7X0VQF5</accession>
<reference evidence="4 5" key="1">
    <citation type="submission" date="2020-08" db="EMBL/GenBank/DDBJ databases">
        <title>Clostridia isolated from Swiss meat.</title>
        <authorList>
            <person name="Wambui J."/>
            <person name="Stevens M.J.A."/>
            <person name="Stephan R."/>
        </authorList>
    </citation>
    <scope>NUCLEOTIDE SEQUENCE [LARGE SCALE GENOMIC DNA]</scope>
    <source>
        <strain evidence="4 5">CM001</strain>
    </source>
</reference>
<evidence type="ECO:0000256" key="1">
    <source>
        <dbReference type="ARBA" id="ARBA00006068"/>
    </source>
</evidence>
<evidence type="ECO:0000259" key="3">
    <source>
        <dbReference type="Pfam" id="PF03816"/>
    </source>
</evidence>
<gene>
    <name evidence="4" type="ORF">H7E68_02070</name>
</gene>
<keyword evidence="2" id="KW-1133">Transmembrane helix</keyword>
<dbReference type="InterPro" id="IPR004474">
    <property type="entry name" value="LytR_CpsA_psr"/>
</dbReference>
<sequence length="338" mass="37225">MSRNENSTNKNKNINKKRKKKKSVGFKILMGFLVLLLALMAIGGGYFYGLFAKLDNVKLDNKDLGISSDDEFSKYGNYKDIKNIALFGVDTEDGGTGRSDSMMIATIDPINNKLKVTSLMRDSYVNIEGHGMDKLNHAYAFGGPQLAIKTINENFGLNVEDFATVNFSSLPIIIDILGGLDLEINNEELQYINGYIDSLNGLEGTSAAHISNSGKQHIDGIQALAYSRIRYTSGGDFERTERHRLVLSALFEKLSATPSSSYPSILNSLVPHVQTNLTTGTILSLGTKVLGVGNGNLVQDRFPRDGNCEGTTINGIYYLSYDIDTTIKQVRDYIFNDK</sequence>
<dbReference type="AlphaFoldDB" id="A0A7X0VQF5"/>
<keyword evidence="2" id="KW-0472">Membrane</keyword>
<dbReference type="PANTHER" id="PTHR33392">
    <property type="entry name" value="POLYISOPRENYL-TEICHOIC ACID--PEPTIDOGLYCAN TEICHOIC ACID TRANSFERASE TAGU"/>
    <property type="match status" value="1"/>
</dbReference>
<proteinExistence type="inferred from homology"/>
<dbReference type="Gene3D" id="3.40.630.190">
    <property type="entry name" value="LCP protein"/>
    <property type="match status" value="1"/>
</dbReference>
<protein>
    <submittedName>
        <fullName evidence="4">LCP family protein</fullName>
    </submittedName>
</protein>
<feature type="transmembrane region" description="Helical" evidence="2">
    <location>
        <begin position="24"/>
        <end position="48"/>
    </location>
</feature>
<comment type="caution">
    <text evidence="4">The sequence shown here is derived from an EMBL/GenBank/DDBJ whole genome shotgun (WGS) entry which is preliminary data.</text>
</comment>
<dbReference type="NCBIfam" id="TIGR00350">
    <property type="entry name" value="lytR_cpsA_psr"/>
    <property type="match status" value="1"/>
</dbReference>
<keyword evidence="2" id="KW-0812">Transmembrane</keyword>
<dbReference type="EMBL" id="JACKWY010000001">
    <property type="protein sequence ID" value="MBB6713520.1"/>
    <property type="molecule type" value="Genomic_DNA"/>
</dbReference>
<name>A0A7X0VQF5_9CLOT</name>
<dbReference type="RefSeq" id="WP_185163326.1">
    <property type="nucleotide sequence ID" value="NZ_JACKWY010000001.1"/>
</dbReference>
<dbReference type="Proteomes" id="UP000585258">
    <property type="component" value="Unassembled WGS sequence"/>
</dbReference>
<evidence type="ECO:0000313" key="5">
    <source>
        <dbReference type="Proteomes" id="UP000585258"/>
    </source>
</evidence>
<dbReference type="Pfam" id="PF03816">
    <property type="entry name" value="LytR_cpsA_psr"/>
    <property type="match status" value="1"/>
</dbReference>
<dbReference type="InterPro" id="IPR050922">
    <property type="entry name" value="LytR/CpsA/Psr_CW_biosynth"/>
</dbReference>
<organism evidence="4 5">
    <name type="scientific">Clostridium gasigenes</name>
    <dbReference type="NCBI Taxonomy" id="94869"/>
    <lineage>
        <taxon>Bacteria</taxon>
        <taxon>Bacillati</taxon>
        <taxon>Bacillota</taxon>
        <taxon>Clostridia</taxon>
        <taxon>Eubacteriales</taxon>
        <taxon>Clostridiaceae</taxon>
        <taxon>Clostridium</taxon>
    </lineage>
</organism>
<dbReference type="PANTHER" id="PTHR33392:SF6">
    <property type="entry name" value="POLYISOPRENYL-TEICHOIC ACID--PEPTIDOGLYCAN TEICHOIC ACID TRANSFERASE TAGU"/>
    <property type="match status" value="1"/>
</dbReference>
<feature type="domain" description="Cell envelope-related transcriptional attenuator" evidence="3">
    <location>
        <begin position="98"/>
        <end position="255"/>
    </location>
</feature>
<comment type="similarity">
    <text evidence="1">Belongs to the LytR/CpsA/Psr (LCP) family.</text>
</comment>